<keyword evidence="3" id="KW-0150">Chloroplast</keyword>
<keyword evidence="2" id="KW-1133">Transmembrane helix</keyword>
<organism evidence="3">
    <name type="scientific">Caloglossa monosticha</name>
    <dbReference type="NCBI Taxonomy" id="76906"/>
    <lineage>
        <taxon>Eukaryota</taxon>
        <taxon>Rhodophyta</taxon>
        <taxon>Florideophyceae</taxon>
        <taxon>Rhodymeniophycidae</taxon>
        <taxon>Ceramiales</taxon>
        <taxon>Delesseriaceae</taxon>
        <taxon>Caloglossa</taxon>
    </lineage>
</organism>
<keyword evidence="2" id="KW-0812">Transmembrane</keyword>
<feature type="transmembrane region" description="Helical" evidence="2">
    <location>
        <begin position="33"/>
        <end position="60"/>
    </location>
</feature>
<dbReference type="GeneID" id="33353938"/>
<evidence type="ECO:0000256" key="2">
    <source>
        <dbReference type="SAM" id="Phobius"/>
    </source>
</evidence>
<dbReference type="RefSeq" id="YP_009392408.1">
    <property type="nucleotide sequence ID" value="NC_035263.1"/>
</dbReference>
<evidence type="ECO:0000256" key="1">
    <source>
        <dbReference type="ARBA" id="ARBA00022748"/>
    </source>
</evidence>
<feature type="transmembrane region" description="Helical" evidence="2">
    <location>
        <begin position="182"/>
        <end position="207"/>
    </location>
</feature>
<reference evidence="3" key="1">
    <citation type="journal article" date="2017" name="J. Phycol.">
        <title>Analysis of chloroplast genomes and a supermatrix inform reclassification of the Rhodomelaceae (Rhodophyta).</title>
        <authorList>
            <person name="Diaz-Tapia P."/>
            <person name="Maggs C.A."/>
            <person name="West J.A."/>
            <person name="Verbruggen H."/>
        </authorList>
    </citation>
    <scope>NUCLEOTIDE SEQUENCE</scope>
    <source>
        <strain evidence="3">JW3046</strain>
    </source>
</reference>
<gene>
    <name evidence="3" type="primary">dsbD</name>
</gene>
<dbReference type="PANTHER" id="PTHR31272">
    <property type="entry name" value="CYTOCHROME C-TYPE BIOGENESIS PROTEIN HI_1454-RELATED"/>
    <property type="match status" value="1"/>
</dbReference>
<feature type="transmembrane region" description="Helical" evidence="2">
    <location>
        <begin position="146"/>
        <end position="176"/>
    </location>
</feature>
<protein>
    <submittedName>
        <fullName evidence="3">Thiol:disulfide interchange protein</fullName>
    </submittedName>
</protein>
<keyword evidence="3" id="KW-0934">Plastid</keyword>
<accession>A0A1Z1M4Y7</accession>
<dbReference type="InterPro" id="IPR051790">
    <property type="entry name" value="Cytochrome_c-biogenesis_DsbD"/>
</dbReference>
<dbReference type="GO" id="GO:0017004">
    <property type="term" value="P:cytochrome complex assembly"/>
    <property type="evidence" value="ECO:0007669"/>
    <property type="project" value="UniProtKB-KW"/>
</dbReference>
<geneLocation type="chloroplast" evidence="3"/>
<feature type="transmembrane region" description="Helical" evidence="2">
    <location>
        <begin position="72"/>
        <end position="95"/>
    </location>
</feature>
<dbReference type="EMBL" id="MF101416">
    <property type="protein sequence ID" value="ARW60970.1"/>
    <property type="molecule type" value="Genomic_DNA"/>
</dbReference>
<feature type="transmembrane region" description="Helical" evidence="2">
    <location>
        <begin position="214"/>
        <end position="240"/>
    </location>
</feature>
<evidence type="ECO:0000313" key="3">
    <source>
        <dbReference type="EMBL" id="ARW60970.1"/>
    </source>
</evidence>
<dbReference type="PANTHER" id="PTHR31272:SF6">
    <property type="entry name" value="CYTOCHROME C-TYPE BIOGENESIS CCDA-LIKE CHLOROPLASTIC PROTEIN"/>
    <property type="match status" value="1"/>
</dbReference>
<feature type="transmembrane region" description="Helical" evidence="2">
    <location>
        <begin position="7"/>
        <end position="27"/>
    </location>
</feature>
<keyword evidence="1" id="KW-0201">Cytochrome c-type biogenesis</keyword>
<feature type="transmembrane region" description="Helical" evidence="2">
    <location>
        <begin position="101"/>
        <end position="125"/>
    </location>
</feature>
<proteinExistence type="predicted"/>
<dbReference type="AlphaFoldDB" id="A0A1Z1M4Y7"/>
<keyword evidence="2" id="KW-0472">Membrane</keyword>
<sequence>MLSQFSFLYYFEIFVYNLQHKIAFLLVEKVNSFQLNIFLVFFLAGIVTILNPCFISIIPLSISYISSYREKIYKVTFVLGLVTSIFVVISITNFFSYNYFLYFTGIPLLSLIILIILSLNLLQIFNFPYYLKIFNINTSWIFSKSIIAQCYFIGFVVGFTTVPCSSPIFTIIHFWLYSSYKIFFLVIYLIAYFLGCVLPLLLIFYIFINYFQVYAIAAISNIITPLMGFLTLFFSLFFLLEKVIL</sequence>
<name>A0A1Z1M4Y7_9FLOR</name>